<dbReference type="EC" id="4.2.1.11" evidence="3 12"/>
<comment type="cofactor">
    <cofactor evidence="12">
        <name>Mg(2+)</name>
        <dbReference type="ChEBI" id="CHEBI:18420"/>
    </cofactor>
    <text evidence="12">Binds a second Mg(2+) ion via substrate during catalysis.</text>
</comment>
<evidence type="ECO:0000313" key="18">
    <source>
        <dbReference type="EMBL" id="ETA80417.1"/>
    </source>
</evidence>
<dbReference type="GO" id="GO:0006096">
    <property type="term" value="P:glycolytic process"/>
    <property type="evidence" value="ECO:0007669"/>
    <property type="project" value="UniProtKB-UniRule"/>
</dbReference>
<evidence type="ECO:0000256" key="13">
    <source>
        <dbReference type="PIRSR" id="PIRSR001400-1"/>
    </source>
</evidence>
<accession>V7I5Y2</accession>
<dbReference type="InterPro" id="IPR036849">
    <property type="entry name" value="Enolase-like_C_sf"/>
</dbReference>
<keyword evidence="10 12" id="KW-0456">Lyase</keyword>
<feature type="binding site" evidence="14">
    <location>
        <position position="167"/>
    </location>
    <ligand>
        <name>substrate</name>
    </ligand>
</feature>
<keyword evidence="19" id="KW-1185">Reference proteome</keyword>
<feature type="binding site" evidence="12">
    <location>
        <position position="391"/>
    </location>
    <ligand>
        <name>(2R)-2-phosphoglycerate</name>
        <dbReference type="ChEBI" id="CHEBI:58289"/>
    </ligand>
</feature>
<evidence type="ECO:0000256" key="2">
    <source>
        <dbReference type="ARBA" id="ARBA00009604"/>
    </source>
</evidence>
<evidence type="ECO:0000256" key="3">
    <source>
        <dbReference type="ARBA" id="ARBA00012058"/>
    </source>
</evidence>
<dbReference type="Pfam" id="PF00113">
    <property type="entry name" value="Enolase_C"/>
    <property type="match status" value="1"/>
</dbReference>
<dbReference type="PIRSF" id="PIRSF001400">
    <property type="entry name" value="Enolase"/>
    <property type="match status" value="1"/>
</dbReference>
<feature type="binding site" evidence="12 15">
    <location>
        <position position="245"/>
    </location>
    <ligand>
        <name>Mg(2+)</name>
        <dbReference type="ChEBI" id="CHEBI:18420"/>
    </ligand>
</feature>
<dbReference type="SFLD" id="SFLDS00001">
    <property type="entry name" value="Enolase"/>
    <property type="match status" value="1"/>
</dbReference>
<dbReference type="PRINTS" id="PR00148">
    <property type="entry name" value="ENOLASE"/>
</dbReference>
<dbReference type="AlphaFoldDB" id="V7I5Y2"/>
<evidence type="ECO:0000256" key="11">
    <source>
        <dbReference type="ARBA" id="ARBA00048951"/>
    </source>
</evidence>
<comment type="subcellular location">
    <subcellularLocation>
        <location evidence="12">Cytoplasm</location>
    </subcellularLocation>
    <subcellularLocation>
        <location evidence="12">Secreted</location>
    </subcellularLocation>
    <subcellularLocation>
        <location evidence="12">Cell surface</location>
    </subcellularLocation>
    <text evidence="12">Fractions of enolase are present in both the cytoplasm and on the cell surface.</text>
</comment>
<dbReference type="GO" id="GO:0000015">
    <property type="term" value="C:phosphopyruvate hydratase complex"/>
    <property type="evidence" value="ECO:0007669"/>
    <property type="project" value="InterPro"/>
</dbReference>
<proteinExistence type="inferred from homology"/>
<dbReference type="FunFam" id="3.20.20.120:FF:000001">
    <property type="entry name" value="Enolase"/>
    <property type="match status" value="1"/>
</dbReference>
<comment type="catalytic activity">
    <reaction evidence="11">
        <text>(2R)-2-phosphoglycerate = phosphoenolpyruvate + H2O</text>
        <dbReference type="Rhea" id="RHEA:10164"/>
        <dbReference type="ChEBI" id="CHEBI:15377"/>
        <dbReference type="ChEBI" id="CHEBI:58289"/>
        <dbReference type="ChEBI" id="CHEBI:58702"/>
        <dbReference type="EC" id="4.2.1.11"/>
    </reaction>
    <physiologicalReaction direction="left-to-right" evidence="11">
        <dbReference type="Rhea" id="RHEA:10165"/>
    </physiologicalReaction>
</comment>
<evidence type="ECO:0000256" key="7">
    <source>
        <dbReference type="ARBA" id="ARBA00022723"/>
    </source>
</evidence>
<dbReference type="eggNOG" id="COG0148">
    <property type="taxonomic scope" value="Bacteria"/>
</dbReference>
<evidence type="ECO:0000256" key="4">
    <source>
        <dbReference type="ARBA" id="ARBA00017068"/>
    </source>
</evidence>
<evidence type="ECO:0000256" key="14">
    <source>
        <dbReference type="PIRSR" id="PIRSR001400-2"/>
    </source>
</evidence>
<dbReference type="PROSITE" id="PS00164">
    <property type="entry name" value="ENOLASE"/>
    <property type="match status" value="1"/>
</dbReference>
<feature type="binding site" evidence="14">
    <location>
        <begin position="367"/>
        <end position="370"/>
    </location>
    <ligand>
        <name>substrate</name>
    </ligand>
</feature>
<name>V7I5Y2_9CLOT</name>
<evidence type="ECO:0000313" key="19">
    <source>
        <dbReference type="Proteomes" id="UP000017747"/>
    </source>
</evidence>
<dbReference type="RefSeq" id="WP_023389112.1">
    <property type="nucleotide sequence ID" value="NZ_AXUN02000181.1"/>
</dbReference>
<keyword evidence="7 12" id="KW-0479">Metal-binding</keyword>
<evidence type="ECO:0000259" key="16">
    <source>
        <dbReference type="SMART" id="SM01192"/>
    </source>
</evidence>
<organism evidence="18 19">
    <name type="scientific">Youngiibacter fragilis 232.1</name>
    <dbReference type="NCBI Taxonomy" id="994573"/>
    <lineage>
        <taxon>Bacteria</taxon>
        <taxon>Bacillati</taxon>
        <taxon>Bacillota</taxon>
        <taxon>Clostridia</taxon>
        <taxon>Eubacteriales</taxon>
        <taxon>Clostridiaceae</taxon>
        <taxon>Youngiibacter</taxon>
    </lineage>
</organism>
<evidence type="ECO:0000259" key="17">
    <source>
        <dbReference type="SMART" id="SM01193"/>
    </source>
</evidence>
<dbReference type="SUPFAM" id="SSF51604">
    <property type="entry name" value="Enolase C-terminal domain-like"/>
    <property type="match status" value="1"/>
</dbReference>
<comment type="pathway">
    <text evidence="1 12">Carbohydrate degradation; glycolysis; pyruvate from D-glyceraldehyde 3-phosphate: step 4/5.</text>
</comment>
<dbReference type="OrthoDB" id="9804716at2"/>
<evidence type="ECO:0000256" key="10">
    <source>
        <dbReference type="ARBA" id="ARBA00023239"/>
    </source>
</evidence>
<keyword evidence="8 12" id="KW-0460">Magnesium</keyword>
<dbReference type="CDD" id="cd03313">
    <property type="entry name" value="enolase"/>
    <property type="match status" value="1"/>
</dbReference>
<dbReference type="EMBL" id="AXUN02000181">
    <property type="protein sequence ID" value="ETA80417.1"/>
    <property type="molecule type" value="Genomic_DNA"/>
</dbReference>
<evidence type="ECO:0000256" key="5">
    <source>
        <dbReference type="ARBA" id="ARBA00022490"/>
    </source>
</evidence>
<comment type="function">
    <text evidence="12">Catalyzes the reversible conversion of 2-phosphoglycerate (2-PG) into phosphoenolpyruvate (PEP). It is essential for the degradation of carbohydrates via glycolysis.</text>
</comment>
<dbReference type="InterPro" id="IPR000941">
    <property type="entry name" value="Enolase"/>
</dbReference>
<dbReference type="InterPro" id="IPR020811">
    <property type="entry name" value="Enolase_N"/>
</dbReference>
<dbReference type="Gene3D" id="3.20.20.120">
    <property type="entry name" value="Enolase-like C-terminal domain"/>
    <property type="match status" value="1"/>
</dbReference>
<dbReference type="SUPFAM" id="SSF54826">
    <property type="entry name" value="Enolase N-terminal domain-like"/>
    <property type="match status" value="1"/>
</dbReference>
<dbReference type="GO" id="GO:0005576">
    <property type="term" value="C:extracellular region"/>
    <property type="evidence" value="ECO:0007669"/>
    <property type="project" value="UniProtKB-SubCell"/>
</dbReference>
<evidence type="ECO:0000256" key="12">
    <source>
        <dbReference type="HAMAP-Rule" id="MF_00318"/>
    </source>
</evidence>
<dbReference type="InterPro" id="IPR020809">
    <property type="entry name" value="Enolase_CS"/>
</dbReference>
<dbReference type="STRING" id="994573.T472_0211680"/>
<feature type="binding site" evidence="14">
    <location>
        <position position="315"/>
    </location>
    <ligand>
        <name>substrate</name>
    </ligand>
</feature>
<protein>
    <recommendedName>
        <fullName evidence="4 12">Enolase</fullName>
        <ecNumber evidence="3 12">4.2.1.11</ecNumber>
    </recommendedName>
    <alternativeName>
        <fullName evidence="12">2-phospho-D-glycerate hydro-lyase</fullName>
    </alternativeName>
    <alternativeName>
        <fullName evidence="12">2-phosphoglycerate dehydratase</fullName>
    </alternativeName>
</protein>
<gene>
    <name evidence="12 18" type="primary">eno</name>
    <name evidence="18" type="ORF">T472_0211680</name>
</gene>
<feature type="binding site" evidence="14">
    <location>
        <position position="391"/>
    </location>
    <ligand>
        <name>substrate</name>
    </ligand>
</feature>
<dbReference type="SFLD" id="SFLDG00178">
    <property type="entry name" value="enolase"/>
    <property type="match status" value="1"/>
</dbReference>
<feature type="binding site" evidence="12 15">
    <location>
        <position position="315"/>
    </location>
    <ligand>
        <name>Mg(2+)</name>
        <dbReference type="ChEBI" id="CHEBI:18420"/>
    </ligand>
</feature>
<feature type="binding site" evidence="12">
    <location>
        <position position="369"/>
    </location>
    <ligand>
        <name>(2R)-2-phosphoglycerate</name>
        <dbReference type="ChEBI" id="CHEBI:58289"/>
    </ligand>
</feature>
<evidence type="ECO:0000256" key="8">
    <source>
        <dbReference type="ARBA" id="ARBA00022842"/>
    </source>
</evidence>
<dbReference type="NCBIfam" id="TIGR01060">
    <property type="entry name" value="eno"/>
    <property type="match status" value="1"/>
</dbReference>
<dbReference type="Proteomes" id="UP000017747">
    <property type="component" value="Unassembled WGS sequence"/>
</dbReference>
<dbReference type="PANTHER" id="PTHR11902:SF1">
    <property type="entry name" value="ENOLASE"/>
    <property type="match status" value="1"/>
</dbReference>
<comment type="cofactor">
    <cofactor evidence="15">
        <name>Mg(2+)</name>
        <dbReference type="ChEBI" id="CHEBI:18420"/>
    </cofactor>
    <text evidence="15">Mg(2+) is required for catalysis and for stabilizing the dimer.</text>
</comment>
<feature type="binding site" evidence="12">
    <location>
        <position position="340"/>
    </location>
    <ligand>
        <name>(2R)-2-phosphoglycerate</name>
        <dbReference type="ChEBI" id="CHEBI:58289"/>
    </ligand>
</feature>
<dbReference type="SMART" id="SM01193">
    <property type="entry name" value="Enolase_N"/>
    <property type="match status" value="1"/>
</dbReference>
<evidence type="ECO:0000256" key="15">
    <source>
        <dbReference type="PIRSR" id="PIRSR001400-3"/>
    </source>
</evidence>
<dbReference type="PANTHER" id="PTHR11902">
    <property type="entry name" value="ENOLASE"/>
    <property type="match status" value="1"/>
</dbReference>
<dbReference type="HAMAP" id="MF_00318">
    <property type="entry name" value="Enolase"/>
    <property type="match status" value="1"/>
</dbReference>
<feature type="binding site" evidence="12 15">
    <location>
        <position position="288"/>
    </location>
    <ligand>
        <name>Mg(2+)</name>
        <dbReference type="ChEBI" id="CHEBI:18420"/>
    </ligand>
</feature>
<feature type="binding site" evidence="14">
    <location>
        <position position="158"/>
    </location>
    <ligand>
        <name>substrate</name>
    </ligand>
</feature>
<dbReference type="SFLD" id="SFLDF00002">
    <property type="entry name" value="enolase"/>
    <property type="match status" value="1"/>
</dbReference>
<dbReference type="PATRIC" id="fig|994573.3.peg.2174"/>
<feature type="active site" description="Proton acceptor" evidence="12 13">
    <location>
        <position position="340"/>
    </location>
</feature>
<feature type="binding site" evidence="14">
    <location>
        <position position="288"/>
    </location>
    <ligand>
        <name>substrate</name>
    </ligand>
</feature>
<dbReference type="SMART" id="SM01192">
    <property type="entry name" value="Enolase_C"/>
    <property type="match status" value="1"/>
</dbReference>
<keyword evidence="6 12" id="KW-0964">Secreted</keyword>
<evidence type="ECO:0000256" key="6">
    <source>
        <dbReference type="ARBA" id="ARBA00022525"/>
    </source>
</evidence>
<evidence type="ECO:0000256" key="9">
    <source>
        <dbReference type="ARBA" id="ARBA00023152"/>
    </source>
</evidence>
<feature type="binding site" evidence="12">
    <location>
        <position position="370"/>
    </location>
    <ligand>
        <name>(2R)-2-phosphoglycerate</name>
        <dbReference type="ChEBI" id="CHEBI:58289"/>
    </ligand>
</feature>
<sequence length="431" mass="46480">MKQYVEIVDVVARQILDSRAFPTVEVEVYLEDGTVGRASVPSGASTGMFEAVELRDGDKAVYNGKGVLKAVDNVNNVIASELIGLNVFDQSYIDKLMIELDGTKNKGNLGANAILGVSLAVAKAAANSLGLPLYQYIGGVNAKVLPAPMMNIINGGSHADNNVDLQEFMVMPLGAKSFSHALQMSSEVYAALKSILKAKGLATGVGDEGGFAPDLSSNEEAIKIIIEAIEKAGFVPGKDIYIALDPASSEFFEDGLYNLKSEGRKLTPAEMVEYYAGLVEKYPIISIEDGMAEEDWEGWKLITERLGGKIQLVGDDLFVTNVERLKMGIERKTANSILIKLNQIGSLTETLDAIEMANRAGYTAVISHRSGETEDSTIADLAVALNAGQIKTGAPARTERVAKYNQLLRIEEELDEVAQYRGLDGFFNLKK</sequence>
<comment type="similarity">
    <text evidence="2 12">Belongs to the enolase family.</text>
</comment>
<dbReference type="InterPro" id="IPR020810">
    <property type="entry name" value="Enolase_C"/>
</dbReference>
<comment type="caution">
    <text evidence="18">The sequence shown here is derived from an EMBL/GenBank/DDBJ whole genome shotgun (WGS) entry which is preliminary data.</text>
</comment>
<dbReference type="InterPro" id="IPR029017">
    <property type="entry name" value="Enolase-like_N"/>
</dbReference>
<dbReference type="GO" id="GO:0009986">
    <property type="term" value="C:cell surface"/>
    <property type="evidence" value="ECO:0007669"/>
    <property type="project" value="UniProtKB-SubCell"/>
</dbReference>
<reference evidence="18 19" key="1">
    <citation type="journal article" date="2014" name="Genome Announc.">
        <title>Genome Sequence of Youngiibacter fragilis, the Type Strain of the Genus Youngiibacter.</title>
        <authorList>
            <person name="Wawrik C.B."/>
            <person name="Callaghan A.V."/>
            <person name="Stamps B.W."/>
            <person name="Wawrik B."/>
        </authorList>
    </citation>
    <scope>NUCLEOTIDE SEQUENCE [LARGE SCALE GENOMIC DNA]</scope>
    <source>
        <strain evidence="18 19">232.1</strain>
    </source>
</reference>
<keyword evidence="9 12" id="KW-0324">Glycolysis</keyword>
<dbReference type="GO" id="GO:0000287">
    <property type="term" value="F:magnesium ion binding"/>
    <property type="evidence" value="ECO:0007669"/>
    <property type="project" value="UniProtKB-UniRule"/>
</dbReference>
<feature type="domain" description="Enolase C-terminal TIM barrel" evidence="16">
    <location>
        <begin position="142"/>
        <end position="428"/>
    </location>
</feature>
<evidence type="ECO:0000256" key="1">
    <source>
        <dbReference type="ARBA" id="ARBA00005031"/>
    </source>
</evidence>
<dbReference type="FunFam" id="3.30.390.10:FF:000001">
    <property type="entry name" value="Enolase"/>
    <property type="match status" value="1"/>
</dbReference>
<dbReference type="Pfam" id="PF03952">
    <property type="entry name" value="Enolase_N"/>
    <property type="match status" value="1"/>
</dbReference>
<feature type="domain" description="Enolase N-terminal" evidence="17">
    <location>
        <begin position="7"/>
        <end position="137"/>
    </location>
</feature>
<dbReference type="UniPathway" id="UPA00109">
    <property type="reaction ID" value="UER00187"/>
</dbReference>
<dbReference type="GO" id="GO:0004634">
    <property type="term" value="F:phosphopyruvate hydratase activity"/>
    <property type="evidence" value="ECO:0007669"/>
    <property type="project" value="UniProtKB-UniRule"/>
</dbReference>
<feature type="binding site" evidence="12">
    <location>
        <position position="166"/>
    </location>
    <ligand>
        <name>(2R)-2-phosphoglycerate</name>
        <dbReference type="ChEBI" id="CHEBI:58289"/>
    </ligand>
</feature>
<keyword evidence="5 12" id="KW-0963">Cytoplasm</keyword>
<feature type="active site" description="Proton donor" evidence="12 13">
    <location>
        <position position="208"/>
    </location>
</feature>
<dbReference type="Gene3D" id="3.30.390.10">
    <property type="entry name" value="Enolase-like, N-terminal domain"/>
    <property type="match status" value="1"/>
</dbReference>